<reference evidence="5" key="1">
    <citation type="submission" date="2010-09" db="EMBL/GenBank/DDBJ databases">
        <authorList>
            <person name="Daugherty S.C."/>
            <person name="Kilian M."/>
            <person name="Tettelin H."/>
        </authorList>
    </citation>
    <scope>NUCLEOTIDE SEQUENCE [LARGE SCALE GENOMIC DNA]</scope>
    <source>
        <strain evidence="5">SK1302</strain>
    </source>
</reference>
<dbReference type="Gene3D" id="1.10.8.60">
    <property type="match status" value="1"/>
</dbReference>
<proteinExistence type="predicted"/>
<dbReference type="Pfam" id="PF00004">
    <property type="entry name" value="AAA"/>
    <property type="match status" value="1"/>
</dbReference>
<dbReference type="Gene3D" id="4.10.860.10">
    <property type="entry name" value="UVR domain"/>
    <property type="match status" value="1"/>
</dbReference>
<evidence type="ECO:0000256" key="1">
    <source>
        <dbReference type="ARBA" id="ARBA00022741"/>
    </source>
</evidence>
<dbReference type="InterPro" id="IPR027417">
    <property type="entry name" value="P-loop_NTPase"/>
</dbReference>
<dbReference type="InterPro" id="IPR050130">
    <property type="entry name" value="ClpA_ClpB"/>
</dbReference>
<evidence type="ECO:0000256" key="2">
    <source>
        <dbReference type="ARBA" id="ARBA00022840"/>
    </source>
</evidence>
<dbReference type="PRINTS" id="PR00300">
    <property type="entry name" value="CLPPROTEASEA"/>
</dbReference>
<comment type="caution">
    <text evidence="5">The sequence shown here is derived from an EMBL/GenBank/DDBJ whole genome shotgun (WGS) entry which is preliminary data.</text>
</comment>
<name>A0ABN0B5S3_9STRE</name>
<dbReference type="SMART" id="SM00382">
    <property type="entry name" value="AAA"/>
    <property type="match status" value="1"/>
</dbReference>
<evidence type="ECO:0000256" key="3">
    <source>
        <dbReference type="SAM" id="Coils"/>
    </source>
</evidence>
<evidence type="ECO:0000313" key="5">
    <source>
        <dbReference type="EMBL" id="EFO54619.1"/>
    </source>
</evidence>
<feature type="coiled-coil region" evidence="3">
    <location>
        <begin position="417"/>
        <end position="471"/>
    </location>
</feature>
<keyword evidence="2" id="KW-0067">ATP-binding</keyword>
<keyword evidence="1" id="KW-0547">Nucleotide-binding</keyword>
<dbReference type="EMBL" id="AEDY01000035">
    <property type="protein sequence ID" value="EFO54619.1"/>
    <property type="molecule type" value="Genomic_DNA"/>
</dbReference>
<dbReference type="Pfam" id="PF07724">
    <property type="entry name" value="AAA_2"/>
    <property type="match status" value="1"/>
</dbReference>
<evidence type="ECO:0000259" key="4">
    <source>
        <dbReference type="SMART" id="SM00382"/>
    </source>
</evidence>
<dbReference type="InterPro" id="IPR041546">
    <property type="entry name" value="ClpA/ClpB_AAA_lid"/>
</dbReference>
<organism evidence="5">
    <name type="scientific">Streptococcus infantis SK1302</name>
    <dbReference type="NCBI Taxonomy" id="871237"/>
    <lineage>
        <taxon>Bacteria</taxon>
        <taxon>Bacillati</taxon>
        <taxon>Bacillota</taxon>
        <taxon>Bacilli</taxon>
        <taxon>Lactobacillales</taxon>
        <taxon>Streptococcaceae</taxon>
        <taxon>Streptococcus</taxon>
    </lineage>
</organism>
<protein>
    <submittedName>
        <fullName evidence="5">Negative regulator of genetic competence ClpC/mecB</fullName>
    </submittedName>
</protein>
<dbReference type="InterPro" id="IPR003959">
    <property type="entry name" value="ATPase_AAA_core"/>
</dbReference>
<dbReference type="PANTHER" id="PTHR11638:SF175">
    <property type="entry name" value="ATP-DEPENDENT CLP PROTEASE, ATP-BINDING SUBUNIT CLPC"/>
    <property type="match status" value="1"/>
</dbReference>
<gene>
    <name evidence="5" type="ORF">SIN_0672</name>
</gene>
<dbReference type="Gene3D" id="3.40.50.300">
    <property type="entry name" value="P-loop containing nucleotide triphosphate hydrolases"/>
    <property type="match status" value="2"/>
</dbReference>
<keyword evidence="3" id="KW-0175">Coiled coil</keyword>
<feature type="domain" description="AAA+ ATPase" evidence="4">
    <location>
        <begin position="220"/>
        <end position="356"/>
    </location>
</feature>
<accession>A0ABN0B5S3</accession>
<dbReference type="InterPro" id="IPR001270">
    <property type="entry name" value="ClpA/B"/>
</dbReference>
<sequence>MGYALGYYSLTKSKLLREYSKGKFIGSEQRCTIETDELKDFSKRRVMHEWITSSPIEIIQEPSSLYYLSECDEFPISEYLKLIFDFAEEMRLQNSPDGVIDSFWILLGISQEQETNANQLIYKQYLLTGRNSYSEDRLLDVFPNSLFRFREMSDGKAERDRASKEKRAVHISSKLSNPDYSLLNDIATDITLKARNGELMEVVGRDDEIRKVEIALTRRDKNNVVLLGDGGVGKSAIVDGIAKRIAKDEVLSLKDKKIFQFSLNDLNATLGGYSSEGINRFIEDMKREKDVILFVDEIHMLGRAKHLTDLFKPLMARGDFRIIGATTPSEWNTYVSGDTAFVRRFEKVIVEEPSIDDTIKIVETIAPAYENFHHANFEDDTIELAVRLAKKYLKGEKLPDSAFTIIDNAGALVRIEAKQDVLLIRNYQNEVDELKKKLKEAQTIEYNETAVEEIRKKLEHKLSEFQGARNNLTKGCYKLKITKDDIKKAVEQKISIKVKDEDMKVGKEVNSQELLRLSKLKKTLSEKVIGQLDATNSIAEAVIRSKTGFRNPKRPIGVFLFLGTSGVGKTETAKVLSEELTGTVEDLIRLDMSEYQQEHEVSKLIGAPQVM</sequence>
<dbReference type="InterPro" id="IPR003593">
    <property type="entry name" value="AAA+_ATPase"/>
</dbReference>
<dbReference type="SUPFAM" id="SSF52540">
    <property type="entry name" value="P-loop containing nucleoside triphosphate hydrolases"/>
    <property type="match status" value="2"/>
</dbReference>
<dbReference type="PANTHER" id="PTHR11638">
    <property type="entry name" value="ATP-DEPENDENT CLP PROTEASE"/>
    <property type="match status" value="1"/>
</dbReference>
<dbReference type="CDD" id="cd00009">
    <property type="entry name" value="AAA"/>
    <property type="match status" value="1"/>
</dbReference>
<dbReference type="Pfam" id="PF17871">
    <property type="entry name" value="AAA_lid_9"/>
    <property type="match status" value="1"/>
</dbReference>